<evidence type="ECO:0000259" key="7">
    <source>
        <dbReference type="Pfam" id="PF00557"/>
    </source>
</evidence>
<feature type="binding site" evidence="5">
    <location>
        <position position="164"/>
    </location>
    <ligand>
        <name>a divalent metal cation</name>
        <dbReference type="ChEBI" id="CHEBI:60240"/>
        <label>2</label>
        <note>catalytic</note>
    </ligand>
</feature>
<evidence type="ECO:0000313" key="9">
    <source>
        <dbReference type="Proteomes" id="UP001153620"/>
    </source>
</evidence>
<gene>
    <name evidence="8" type="ORF">CHIRRI_LOCUS15089</name>
</gene>
<dbReference type="GO" id="GO:0070006">
    <property type="term" value="F:metalloaminopeptidase activity"/>
    <property type="evidence" value="ECO:0007669"/>
    <property type="project" value="UniProtKB-UniRule"/>
</dbReference>
<evidence type="ECO:0000256" key="4">
    <source>
        <dbReference type="ARBA" id="ARBA00022801"/>
    </source>
</evidence>
<dbReference type="HAMAP" id="MF_01974">
    <property type="entry name" value="MetAP_1"/>
    <property type="match status" value="1"/>
</dbReference>
<keyword evidence="3 5" id="KW-0479">Metal-binding</keyword>
<comment type="similarity">
    <text evidence="5">Belongs to the peptidase M24A family. Methionine aminopeptidase type 1 subfamily.</text>
</comment>
<feature type="binding site" evidence="5">
    <location>
        <position position="227"/>
    </location>
    <ligand>
        <name>a divalent metal cation</name>
        <dbReference type="ChEBI" id="CHEBI:60240"/>
        <label>2</label>
        <note>catalytic</note>
    </ligand>
</feature>
<comment type="catalytic activity">
    <reaction evidence="5 6">
        <text>Release of N-terminal amino acids, preferentially methionine, from peptides and arylamides.</text>
        <dbReference type="EC" id="3.4.11.18"/>
    </reaction>
</comment>
<dbReference type="Proteomes" id="UP001153620">
    <property type="component" value="Chromosome 4"/>
</dbReference>
<dbReference type="GO" id="GO:0004239">
    <property type="term" value="F:initiator methionyl aminopeptidase activity"/>
    <property type="evidence" value="ECO:0007669"/>
    <property type="project" value="UniProtKB-UniRule"/>
</dbReference>
<dbReference type="PROSITE" id="PS00680">
    <property type="entry name" value="MAP_1"/>
    <property type="match status" value="1"/>
</dbReference>
<dbReference type="PANTHER" id="PTHR43330">
    <property type="entry name" value="METHIONINE AMINOPEPTIDASE"/>
    <property type="match status" value="1"/>
</dbReference>
<feature type="binding site" evidence="5">
    <location>
        <position position="153"/>
    </location>
    <ligand>
        <name>a divalent metal cation</name>
        <dbReference type="ChEBI" id="CHEBI:60240"/>
        <label>1</label>
    </ligand>
</feature>
<dbReference type="GO" id="GO:0006508">
    <property type="term" value="P:proteolysis"/>
    <property type="evidence" value="ECO:0007669"/>
    <property type="project" value="UniProtKB-KW"/>
</dbReference>
<evidence type="ECO:0000256" key="3">
    <source>
        <dbReference type="ARBA" id="ARBA00022723"/>
    </source>
</evidence>
<dbReference type="CDD" id="cd01086">
    <property type="entry name" value="MetAP1"/>
    <property type="match status" value="1"/>
</dbReference>
<name>A0A9N9SCB8_9DIPT</name>
<feature type="binding site" evidence="5">
    <location>
        <position position="291"/>
    </location>
    <ligand>
        <name>a divalent metal cation</name>
        <dbReference type="ChEBI" id="CHEBI:60240"/>
        <label>2</label>
        <note>catalytic</note>
    </ligand>
</feature>
<dbReference type="EC" id="3.4.11.18" evidence="6"/>
<protein>
    <recommendedName>
        <fullName evidence="6">Methionine aminopeptidase</fullName>
        <ecNumber evidence="6">3.4.11.18</ecNumber>
    </recommendedName>
</protein>
<feature type="domain" description="Peptidase M24" evidence="7">
    <location>
        <begin position="70"/>
        <end position="298"/>
    </location>
</feature>
<evidence type="ECO:0000256" key="6">
    <source>
        <dbReference type="RuleBase" id="RU003653"/>
    </source>
</evidence>
<dbReference type="Pfam" id="PF00557">
    <property type="entry name" value="Peptidase_M24"/>
    <property type="match status" value="1"/>
</dbReference>
<dbReference type="Gene3D" id="3.90.230.10">
    <property type="entry name" value="Creatinase/methionine aminopeptidase superfamily"/>
    <property type="match status" value="1"/>
</dbReference>
<feature type="binding site" evidence="5">
    <location>
        <position position="291"/>
    </location>
    <ligand>
        <name>a divalent metal cation</name>
        <dbReference type="ChEBI" id="CHEBI:60240"/>
        <label>1</label>
    </ligand>
</feature>
<dbReference type="InterPro" id="IPR000994">
    <property type="entry name" value="Pept_M24"/>
</dbReference>
<dbReference type="OrthoDB" id="3209743at2759"/>
<keyword evidence="2 5" id="KW-0645">Protease</keyword>
<dbReference type="InterPro" id="IPR036005">
    <property type="entry name" value="Creatinase/aminopeptidase-like"/>
</dbReference>
<dbReference type="EMBL" id="OU895880">
    <property type="protein sequence ID" value="CAG9812284.1"/>
    <property type="molecule type" value="Genomic_DNA"/>
</dbReference>
<comment type="cofactor">
    <cofactor evidence="5">
        <name>Co(2+)</name>
        <dbReference type="ChEBI" id="CHEBI:48828"/>
    </cofactor>
    <cofactor evidence="5">
        <name>Zn(2+)</name>
        <dbReference type="ChEBI" id="CHEBI:29105"/>
    </cofactor>
    <cofactor evidence="5">
        <name>Mn(2+)</name>
        <dbReference type="ChEBI" id="CHEBI:29035"/>
    </cofactor>
    <cofactor evidence="5">
        <name>Fe(2+)</name>
        <dbReference type="ChEBI" id="CHEBI:29033"/>
    </cofactor>
    <text evidence="5">Binds 2 divalent metal cations per subunit. Has a high-affinity and a low affinity metal-binding site. The true nature of the physiological cofactor is under debate. The enzyme is active with cobalt, zinc, manganese or divalent iron ions. Most likely, methionine aminopeptidases function as mononuclear Fe(2+)-metalloproteases under physiological conditions, and the catalytically relevant metal-binding site has been assigned to the histidine-containing high-affinity site.</text>
</comment>
<organism evidence="8 9">
    <name type="scientific">Chironomus riparius</name>
    <dbReference type="NCBI Taxonomy" id="315576"/>
    <lineage>
        <taxon>Eukaryota</taxon>
        <taxon>Metazoa</taxon>
        <taxon>Ecdysozoa</taxon>
        <taxon>Arthropoda</taxon>
        <taxon>Hexapoda</taxon>
        <taxon>Insecta</taxon>
        <taxon>Pterygota</taxon>
        <taxon>Neoptera</taxon>
        <taxon>Endopterygota</taxon>
        <taxon>Diptera</taxon>
        <taxon>Nematocera</taxon>
        <taxon>Chironomoidea</taxon>
        <taxon>Chironomidae</taxon>
        <taxon>Chironominae</taxon>
        <taxon>Chironomus</taxon>
    </lineage>
</organism>
<keyword evidence="1 5" id="KW-0031">Aminopeptidase</keyword>
<comment type="function">
    <text evidence="6">Cotranslationally removes the N-terminal methionine from nascent proteins. The N-terminal methionine is often cleaved when the second residue in the primary sequence is small and uncharged (Met-Ala-, Cys, Gly, Pro, Ser, Thr, or Val).</text>
</comment>
<reference evidence="8" key="1">
    <citation type="submission" date="2022-01" db="EMBL/GenBank/DDBJ databases">
        <authorList>
            <person name="King R."/>
        </authorList>
    </citation>
    <scope>NUCLEOTIDE SEQUENCE</scope>
</reference>
<feature type="binding site" evidence="5">
    <location>
        <position position="136"/>
    </location>
    <ligand>
        <name>substrate</name>
    </ligand>
</feature>
<reference evidence="8" key="2">
    <citation type="submission" date="2022-10" db="EMBL/GenBank/DDBJ databases">
        <authorList>
            <consortium name="ENA_rothamsted_submissions"/>
            <consortium name="culmorum"/>
            <person name="King R."/>
        </authorList>
    </citation>
    <scope>NUCLEOTIDE SEQUENCE</scope>
</reference>
<dbReference type="GO" id="GO:0046872">
    <property type="term" value="F:metal ion binding"/>
    <property type="evidence" value="ECO:0007669"/>
    <property type="project" value="UniProtKB-UniRule"/>
</dbReference>
<keyword evidence="9" id="KW-1185">Reference proteome</keyword>
<dbReference type="AlphaFoldDB" id="A0A9N9SCB8"/>
<evidence type="ECO:0000313" key="8">
    <source>
        <dbReference type="EMBL" id="CAG9812284.1"/>
    </source>
</evidence>
<dbReference type="PRINTS" id="PR00599">
    <property type="entry name" value="MAPEPTIDASE"/>
</dbReference>
<feature type="binding site" evidence="5">
    <location>
        <position position="234"/>
    </location>
    <ligand>
        <name>substrate</name>
    </ligand>
</feature>
<proteinExistence type="inferred from homology"/>
<feature type="binding site" evidence="5">
    <location>
        <position position="164"/>
    </location>
    <ligand>
        <name>a divalent metal cation</name>
        <dbReference type="ChEBI" id="CHEBI:60240"/>
        <label>1</label>
    </ligand>
</feature>
<dbReference type="SUPFAM" id="SSF55920">
    <property type="entry name" value="Creatinase/aminopeptidase"/>
    <property type="match status" value="1"/>
</dbReference>
<dbReference type="InterPro" id="IPR001714">
    <property type="entry name" value="Pept_M24_MAP"/>
</dbReference>
<evidence type="ECO:0000256" key="1">
    <source>
        <dbReference type="ARBA" id="ARBA00022438"/>
    </source>
</evidence>
<sequence length="308" mass="34860">MFSNRFLFRSFFFKRNKFADAPNVIREVGNVTKDSYSVPDHIQKPPYYHILNKQASTVGNIEIKNEKQIEGMRRSCRLAARILNMCQDVVKPGTTTDEIDKFLFNKIIASNAYPSPFKYCGFPKSICTSVNNIACHGIPDDRALMDGDIINIDITVFFKGFHGDTSRTFLVGNVNKPGRYLVEHNQKALMKAIGICGPGKCFNEIGREISNYAKEVKLSNVRAFIGHGIGDFFHGPPEIYHFENTINMELMQPGMTFTIEPIFSEGSNELELWEDKWTTSTIDGSRTSQFEHTILITDNGCEILTVDD</sequence>
<dbReference type="PANTHER" id="PTHR43330:SF8">
    <property type="entry name" value="METHIONINE AMINOPEPTIDASE 1D, MITOCHONDRIAL"/>
    <property type="match status" value="1"/>
</dbReference>
<accession>A0A9N9SCB8</accession>
<keyword evidence="4 5" id="KW-0378">Hydrolase</keyword>
<feature type="binding site" evidence="5">
    <location>
        <position position="260"/>
    </location>
    <ligand>
        <name>a divalent metal cation</name>
        <dbReference type="ChEBI" id="CHEBI:60240"/>
        <label>2</label>
        <note>catalytic</note>
    </ligand>
</feature>
<evidence type="ECO:0000256" key="2">
    <source>
        <dbReference type="ARBA" id="ARBA00022670"/>
    </source>
</evidence>
<evidence type="ECO:0000256" key="5">
    <source>
        <dbReference type="HAMAP-Rule" id="MF_03174"/>
    </source>
</evidence>
<dbReference type="NCBIfam" id="TIGR00500">
    <property type="entry name" value="met_pdase_I"/>
    <property type="match status" value="1"/>
</dbReference>
<dbReference type="InterPro" id="IPR002467">
    <property type="entry name" value="Pept_M24A_MAP1"/>
</dbReference>